<proteinExistence type="predicted"/>
<dbReference type="AlphaFoldDB" id="A0A2W1JQK2"/>
<evidence type="ECO:0000313" key="2">
    <source>
        <dbReference type="EMBL" id="PZD75526.1"/>
    </source>
</evidence>
<feature type="transmembrane region" description="Helical" evidence="1">
    <location>
        <begin position="30"/>
        <end position="48"/>
    </location>
</feature>
<sequence length="64" mass="7332">MQWLSLSCLHVLKASDSRLILMTHGVYVNLAHYGKAVYLILVVLYYILAKSLHTYSVIQPPRET</sequence>
<protein>
    <submittedName>
        <fullName evidence="2">Uncharacterized protein</fullName>
    </submittedName>
</protein>
<keyword evidence="1" id="KW-1133">Transmembrane helix</keyword>
<evidence type="ECO:0000256" key="1">
    <source>
        <dbReference type="SAM" id="Phobius"/>
    </source>
</evidence>
<accession>A0A2W1JQK2</accession>
<keyword evidence="3" id="KW-1185">Reference proteome</keyword>
<dbReference type="EMBL" id="PQWO01000001">
    <property type="protein sequence ID" value="PZD75526.1"/>
    <property type="molecule type" value="Genomic_DNA"/>
</dbReference>
<gene>
    <name evidence="2" type="ORF">C1752_00301</name>
</gene>
<reference evidence="2 3" key="1">
    <citation type="journal article" date="2018" name="Sci. Rep.">
        <title>A novel species of the marine cyanobacterium Acaryochloris with a unique pigment content and lifestyle.</title>
        <authorList>
            <person name="Partensky F."/>
            <person name="Six C."/>
            <person name="Ratin M."/>
            <person name="Garczarek L."/>
            <person name="Vaulot D."/>
            <person name="Probert I."/>
            <person name="Calteau A."/>
            <person name="Gourvil P."/>
            <person name="Marie D."/>
            <person name="Grebert T."/>
            <person name="Bouchier C."/>
            <person name="Le Panse S."/>
            <person name="Gachenot M."/>
            <person name="Rodriguez F."/>
            <person name="Garrido J.L."/>
        </authorList>
    </citation>
    <scope>NUCLEOTIDE SEQUENCE [LARGE SCALE GENOMIC DNA]</scope>
    <source>
        <strain evidence="2 3">RCC1774</strain>
    </source>
</reference>
<organism evidence="2 3">
    <name type="scientific">Acaryochloris thomasi RCC1774</name>
    <dbReference type="NCBI Taxonomy" id="1764569"/>
    <lineage>
        <taxon>Bacteria</taxon>
        <taxon>Bacillati</taxon>
        <taxon>Cyanobacteriota</taxon>
        <taxon>Cyanophyceae</taxon>
        <taxon>Acaryochloridales</taxon>
        <taxon>Acaryochloridaceae</taxon>
        <taxon>Acaryochloris</taxon>
        <taxon>Acaryochloris thomasi</taxon>
    </lineage>
</organism>
<dbReference type="Proteomes" id="UP000248857">
    <property type="component" value="Unassembled WGS sequence"/>
</dbReference>
<evidence type="ECO:0000313" key="3">
    <source>
        <dbReference type="Proteomes" id="UP000248857"/>
    </source>
</evidence>
<keyword evidence="1" id="KW-0472">Membrane</keyword>
<name>A0A2W1JQK2_9CYAN</name>
<comment type="caution">
    <text evidence="2">The sequence shown here is derived from an EMBL/GenBank/DDBJ whole genome shotgun (WGS) entry which is preliminary data.</text>
</comment>
<keyword evidence="1" id="KW-0812">Transmembrane</keyword>